<dbReference type="InterPro" id="IPR003787">
    <property type="entry name" value="Sulphur_relay_DsrE/F-like"/>
</dbReference>
<keyword evidence="3" id="KW-1185">Reference proteome</keyword>
<evidence type="ECO:0000313" key="2">
    <source>
        <dbReference type="EMBL" id="MXO89147.1"/>
    </source>
</evidence>
<evidence type="ECO:0000256" key="1">
    <source>
        <dbReference type="SAM" id="SignalP"/>
    </source>
</evidence>
<dbReference type="Gene3D" id="3.40.1260.10">
    <property type="entry name" value="DsrEFH-like"/>
    <property type="match status" value="1"/>
</dbReference>
<dbReference type="PANTHER" id="PTHR37691">
    <property type="entry name" value="BLR3518 PROTEIN"/>
    <property type="match status" value="1"/>
</dbReference>
<dbReference type="InterPro" id="IPR027396">
    <property type="entry name" value="DsrEFH-like"/>
</dbReference>
<dbReference type="EMBL" id="WTYY01000005">
    <property type="protein sequence ID" value="MXO89147.1"/>
    <property type="molecule type" value="Genomic_DNA"/>
</dbReference>
<reference evidence="2 3" key="1">
    <citation type="submission" date="2019-12" db="EMBL/GenBank/DDBJ databases">
        <title>Genomic-based taxomic classification of the family Erythrobacteraceae.</title>
        <authorList>
            <person name="Xu L."/>
        </authorList>
    </citation>
    <scope>NUCLEOTIDE SEQUENCE [LARGE SCALE GENOMIC DNA]</scope>
    <source>
        <strain evidence="2 3">JCM 16339</strain>
    </source>
</reference>
<evidence type="ECO:0000313" key="3">
    <source>
        <dbReference type="Proteomes" id="UP000435243"/>
    </source>
</evidence>
<name>A0A844ZQR3_9SPHN</name>
<dbReference type="PANTHER" id="PTHR37691:SF1">
    <property type="entry name" value="BLR3518 PROTEIN"/>
    <property type="match status" value="1"/>
</dbReference>
<accession>A0A844ZQR3</accession>
<dbReference type="SUPFAM" id="SSF75169">
    <property type="entry name" value="DsrEFH-like"/>
    <property type="match status" value="1"/>
</dbReference>
<sequence>MRIIRNVALGLAGLAFATGAYAQQPAGFTMGPVFTEYGRVADVDYDMELPQDLALRVAFDVADQADVGALNRSLDSAARFINMHVRNGVPEERVQVAIVVHGRAGNDLLNAQAYAARFDGAENINLPLIAALTQHGVQIYLCGQSAAGMGIAKSEIAPGVQLALSAMTAHALLQQRGYTLNPS</sequence>
<proteinExistence type="predicted"/>
<gene>
    <name evidence="2" type="ORF">GRI32_10380</name>
</gene>
<dbReference type="OrthoDB" id="7206705at2"/>
<dbReference type="Pfam" id="PF02635">
    <property type="entry name" value="DsrE"/>
    <property type="match status" value="1"/>
</dbReference>
<keyword evidence="1" id="KW-0732">Signal</keyword>
<dbReference type="Proteomes" id="UP000435243">
    <property type="component" value="Unassembled WGS sequence"/>
</dbReference>
<evidence type="ECO:0008006" key="4">
    <source>
        <dbReference type="Google" id="ProtNLM"/>
    </source>
</evidence>
<organism evidence="2 3">
    <name type="scientific">Alteraurantiacibacter aestuarii</name>
    <dbReference type="NCBI Taxonomy" id="650004"/>
    <lineage>
        <taxon>Bacteria</taxon>
        <taxon>Pseudomonadati</taxon>
        <taxon>Pseudomonadota</taxon>
        <taxon>Alphaproteobacteria</taxon>
        <taxon>Sphingomonadales</taxon>
        <taxon>Erythrobacteraceae</taxon>
        <taxon>Alteraurantiacibacter</taxon>
    </lineage>
</organism>
<dbReference type="AlphaFoldDB" id="A0A844ZQR3"/>
<comment type="caution">
    <text evidence="2">The sequence shown here is derived from an EMBL/GenBank/DDBJ whole genome shotgun (WGS) entry which is preliminary data.</text>
</comment>
<protein>
    <recommendedName>
        <fullName evidence="4">DsrE family protein</fullName>
    </recommendedName>
</protein>
<feature type="signal peptide" evidence="1">
    <location>
        <begin position="1"/>
        <end position="22"/>
    </location>
</feature>
<feature type="chain" id="PRO_5032282919" description="DsrE family protein" evidence="1">
    <location>
        <begin position="23"/>
        <end position="183"/>
    </location>
</feature>
<dbReference type="RefSeq" id="WP_160591972.1">
    <property type="nucleotide sequence ID" value="NZ_BAAAFP010000001.1"/>
</dbReference>